<accession>A0ACB9GYF9</accession>
<evidence type="ECO:0000313" key="2">
    <source>
        <dbReference type="Proteomes" id="UP001055811"/>
    </source>
</evidence>
<reference evidence="1 2" key="2">
    <citation type="journal article" date="2022" name="Mol. Ecol. Resour.">
        <title>The genomes of chicory, endive, great burdock and yacon provide insights into Asteraceae paleo-polyploidization history and plant inulin production.</title>
        <authorList>
            <person name="Fan W."/>
            <person name="Wang S."/>
            <person name="Wang H."/>
            <person name="Wang A."/>
            <person name="Jiang F."/>
            <person name="Liu H."/>
            <person name="Zhao H."/>
            <person name="Xu D."/>
            <person name="Zhang Y."/>
        </authorList>
    </citation>
    <scope>NUCLEOTIDE SEQUENCE [LARGE SCALE GENOMIC DNA]</scope>
    <source>
        <strain evidence="2">cv. Punajuju</strain>
        <tissue evidence="1">Leaves</tissue>
    </source>
</reference>
<name>A0ACB9GYF9_CICIN</name>
<dbReference type="EMBL" id="CM042009">
    <property type="protein sequence ID" value="KAI3788479.1"/>
    <property type="molecule type" value="Genomic_DNA"/>
</dbReference>
<proteinExistence type="predicted"/>
<evidence type="ECO:0000313" key="1">
    <source>
        <dbReference type="EMBL" id="KAI3788479.1"/>
    </source>
</evidence>
<comment type="caution">
    <text evidence="1">The sequence shown here is derived from an EMBL/GenBank/DDBJ whole genome shotgun (WGS) entry which is preliminary data.</text>
</comment>
<organism evidence="1 2">
    <name type="scientific">Cichorium intybus</name>
    <name type="common">Chicory</name>
    <dbReference type="NCBI Taxonomy" id="13427"/>
    <lineage>
        <taxon>Eukaryota</taxon>
        <taxon>Viridiplantae</taxon>
        <taxon>Streptophyta</taxon>
        <taxon>Embryophyta</taxon>
        <taxon>Tracheophyta</taxon>
        <taxon>Spermatophyta</taxon>
        <taxon>Magnoliopsida</taxon>
        <taxon>eudicotyledons</taxon>
        <taxon>Gunneridae</taxon>
        <taxon>Pentapetalae</taxon>
        <taxon>asterids</taxon>
        <taxon>campanulids</taxon>
        <taxon>Asterales</taxon>
        <taxon>Asteraceae</taxon>
        <taxon>Cichorioideae</taxon>
        <taxon>Cichorieae</taxon>
        <taxon>Cichoriinae</taxon>
        <taxon>Cichorium</taxon>
    </lineage>
</organism>
<gene>
    <name evidence="1" type="ORF">L2E82_01247</name>
</gene>
<reference evidence="2" key="1">
    <citation type="journal article" date="2022" name="Mol. Ecol. Resour.">
        <title>The genomes of chicory, endive, great burdock and yacon provide insights into Asteraceae palaeo-polyploidization history and plant inulin production.</title>
        <authorList>
            <person name="Fan W."/>
            <person name="Wang S."/>
            <person name="Wang H."/>
            <person name="Wang A."/>
            <person name="Jiang F."/>
            <person name="Liu H."/>
            <person name="Zhao H."/>
            <person name="Xu D."/>
            <person name="Zhang Y."/>
        </authorList>
    </citation>
    <scope>NUCLEOTIDE SEQUENCE [LARGE SCALE GENOMIC DNA]</scope>
    <source>
        <strain evidence="2">cv. Punajuju</strain>
    </source>
</reference>
<sequence length="235" mass="26314">MNPILITVFCNDREANQLAKYKVQFKEHNDLRKTKTDGNKRGKLNISKLEEANFAATNNSDDCTLILTEGDFAKTLAMSVSSGVGQDYYGVFPLKGKLLNVREASPKQLKENAEIQNIKKIFGLQLGKEYDNVKSLRYYHLMMMAGQYYYECLICDLGGDLLCCDSCPRTYHIDCLDPPLKKIPTGKWKCPTCCLKDNSLKAVEDLDPTSKGAKTKGTSRKTKSKSKSAKVDKVS</sequence>
<protein>
    <submittedName>
        <fullName evidence="1">Uncharacterized protein</fullName>
    </submittedName>
</protein>
<keyword evidence="2" id="KW-1185">Reference proteome</keyword>
<dbReference type="Proteomes" id="UP001055811">
    <property type="component" value="Linkage Group LG01"/>
</dbReference>